<dbReference type="GO" id="GO:0005886">
    <property type="term" value="C:plasma membrane"/>
    <property type="evidence" value="ECO:0007669"/>
    <property type="project" value="TreeGrafter"/>
</dbReference>
<feature type="transmembrane region" description="Helical" evidence="6">
    <location>
        <begin position="211"/>
        <end position="230"/>
    </location>
</feature>
<dbReference type="EMBL" id="LK023357">
    <property type="protein sequence ID" value="CDS12411.1"/>
    <property type="molecule type" value="Genomic_DNA"/>
</dbReference>
<keyword evidence="3 6" id="KW-0812">Transmembrane</keyword>
<proteinExistence type="inferred from homology"/>
<feature type="transmembrane region" description="Helical" evidence="6">
    <location>
        <begin position="88"/>
        <end position="110"/>
    </location>
</feature>
<dbReference type="GO" id="GO:0015123">
    <property type="term" value="F:acetate transmembrane transporter activity"/>
    <property type="evidence" value="ECO:0007669"/>
    <property type="project" value="TreeGrafter"/>
</dbReference>
<evidence type="ECO:0000256" key="2">
    <source>
        <dbReference type="ARBA" id="ARBA00005587"/>
    </source>
</evidence>
<feature type="transmembrane region" description="Helical" evidence="6">
    <location>
        <begin position="122"/>
        <end position="140"/>
    </location>
</feature>
<keyword evidence="5 6" id="KW-0472">Membrane</keyword>
<dbReference type="OrthoDB" id="3648309at2759"/>
<evidence type="ECO:0008006" key="8">
    <source>
        <dbReference type="Google" id="ProtNLM"/>
    </source>
</evidence>
<comment type="similarity">
    <text evidence="2">Belongs to the acetate uptake transporter (AceTr) (TC 2.A.96) family.</text>
</comment>
<dbReference type="AlphaFoldDB" id="A0A077WXN9"/>
<organism evidence="7">
    <name type="scientific">Lichtheimia ramosa</name>
    <dbReference type="NCBI Taxonomy" id="688394"/>
    <lineage>
        <taxon>Eukaryota</taxon>
        <taxon>Fungi</taxon>
        <taxon>Fungi incertae sedis</taxon>
        <taxon>Mucoromycota</taxon>
        <taxon>Mucoromycotina</taxon>
        <taxon>Mucoromycetes</taxon>
        <taxon>Mucorales</taxon>
        <taxon>Lichtheimiaceae</taxon>
        <taxon>Lichtheimia</taxon>
    </lineage>
</organism>
<evidence type="ECO:0000256" key="5">
    <source>
        <dbReference type="ARBA" id="ARBA00023136"/>
    </source>
</evidence>
<name>A0A077WXN9_9FUNG</name>
<evidence type="ECO:0000256" key="3">
    <source>
        <dbReference type="ARBA" id="ARBA00022692"/>
    </source>
</evidence>
<dbReference type="PANTHER" id="PTHR31123:SF1">
    <property type="entry name" value="ACCUMULATION OF DYADS PROTEIN 2-RELATED"/>
    <property type="match status" value="1"/>
</dbReference>
<evidence type="ECO:0000256" key="4">
    <source>
        <dbReference type="ARBA" id="ARBA00022989"/>
    </source>
</evidence>
<reference evidence="7" key="1">
    <citation type="journal article" date="2014" name="Genome Announc.">
        <title>De novo whole-genome sequence and genome annotation of Lichtheimia ramosa.</title>
        <authorList>
            <person name="Linde J."/>
            <person name="Schwartze V."/>
            <person name="Binder U."/>
            <person name="Lass-Florl C."/>
            <person name="Voigt K."/>
            <person name="Horn F."/>
        </authorList>
    </citation>
    <scope>NUCLEOTIDE SEQUENCE</scope>
    <source>
        <strain evidence="7">JMRC FSU:6197</strain>
    </source>
</reference>
<accession>A0A077WXN9</accession>
<dbReference type="Pfam" id="PF01184">
    <property type="entry name" value="Gpr1_Fun34_YaaH"/>
    <property type="match status" value="1"/>
</dbReference>
<dbReference type="InterPro" id="IPR051633">
    <property type="entry name" value="AceTr"/>
</dbReference>
<evidence type="ECO:0000313" key="7">
    <source>
        <dbReference type="EMBL" id="CDS12411.1"/>
    </source>
</evidence>
<feature type="transmembrane region" description="Helical" evidence="6">
    <location>
        <begin position="183"/>
        <end position="205"/>
    </location>
</feature>
<evidence type="ECO:0000256" key="1">
    <source>
        <dbReference type="ARBA" id="ARBA00004141"/>
    </source>
</evidence>
<sequence length="240" mass="25486">MSEVKAQVEYREGSIILDMEKTGASSTSNQSTAAVAAHGSQGAPVCNVPEHQRKFGNPLPIGMGAFAVGGFMVGLYNTGLVIHIPQAVMGVALGFSAMGQFVCGIAELLLGNTFGGTSMLTYSGFWFSYGIMFSGGGGFFDTAMESGMHELEMCLGLWQIAFSIPAAIFFIATFKQPWIVRCLLLLVFSAFFFGGLGAFTGVTGLTVAGGWFSFALSVVAFYIMAALLFAEEKIMNLPMF</sequence>
<keyword evidence="4 6" id="KW-1133">Transmembrane helix</keyword>
<feature type="transmembrane region" description="Helical" evidence="6">
    <location>
        <begin position="61"/>
        <end position="82"/>
    </location>
</feature>
<gene>
    <name evidence="7" type="ORF">LRAMOSA04605</name>
</gene>
<comment type="subcellular location">
    <subcellularLocation>
        <location evidence="1">Membrane</location>
        <topology evidence="1">Multi-pass membrane protein</topology>
    </subcellularLocation>
</comment>
<feature type="transmembrane region" description="Helical" evidence="6">
    <location>
        <begin position="155"/>
        <end position="174"/>
    </location>
</feature>
<protein>
    <recommendedName>
        <fullName evidence="8">GPR1/FUN34/yaaH family protein</fullName>
    </recommendedName>
</protein>
<evidence type="ECO:0000256" key="6">
    <source>
        <dbReference type="SAM" id="Phobius"/>
    </source>
</evidence>
<dbReference type="PANTHER" id="PTHR31123">
    <property type="entry name" value="ACCUMULATION OF DYADS PROTEIN 2-RELATED"/>
    <property type="match status" value="1"/>
</dbReference>
<dbReference type="InterPro" id="IPR000791">
    <property type="entry name" value="Gpr1/Fun34/SatP-like"/>
</dbReference>